<feature type="compositionally biased region" description="Basic and acidic residues" evidence="1">
    <location>
        <begin position="196"/>
        <end position="205"/>
    </location>
</feature>
<dbReference type="GeneID" id="37045866"/>
<feature type="region of interest" description="Disordered" evidence="1">
    <location>
        <begin position="788"/>
        <end position="868"/>
    </location>
</feature>
<feature type="region of interest" description="Disordered" evidence="1">
    <location>
        <begin position="626"/>
        <end position="743"/>
    </location>
</feature>
<organism evidence="2 3">
    <name type="scientific">Acaromyces ingoldii</name>
    <dbReference type="NCBI Taxonomy" id="215250"/>
    <lineage>
        <taxon>Eukaryota</taxon>
        <taxon>Fungi</taxon>
        <taxon>Dikarya</taxon>
        <taxon>Basidiomycota</taxon>
        <taxon>Ustilaginomycotina</taxon>
        <taxon>Exobasidiomycetes</taxon>
        <taxon>Exobasidiales</taxon>
        <taxon>Cryptobasidiaceae</taxon>
        <taxon>Acaromyces</taxon>
    </lineage>
</organism>
<feature type="region of interest" description="Disordered" evidence="1">
    <location>
        <begin position="288"/>
        <end position="313"/>
    </location>
</feature>
<proteinExistence type="predicted"/>
<dbReference type="AlphaFoldDB" id="A0A316YSA8"/>
<keyword evidence="3" id="KW-1185">Reference proteome</keyword>
<feature type="region of interest" description="Disordered" evidence="1">
    <location>
        <begin position="411"/>
        <end position="478"/>
    </location>
</feature>
<dbReference type="Proteomes" id="UP000245768">
    <property type="component" value="Unassembled WGS sequence"/>
</dbReference>
<evidence type="ECO:0000256" key="1">
    <source>
        <dbReference type="SAM" id="MobiDB-lite"/>
    </source>
</evidence>
<feature type="region of interest" description="Disordered" evidence="1">
    <location>
        <begin position="348"/>
        <end position="372"/>
    </location>
</feature>
<feature type="compositionally biased region" description="Low complexity" evidence="1">
    <location>
        <begin position="681"/>
        <end position="690"/>
    </location>
</feature>
<protein>
    <submittedName>
        <fullName evidence="2">Uncharacterized protein</fullName>
    </submittedName>
</protein>
<name>A0A316YSA8_9BASI</name>
<reference evidence="2 3" key="1">
    <citation type="journal article" date="2018" name="Mol. Biol. Evol.">
        <title>Broad Genomic Sampling Reveals a Smut Pathogenic Ancestry of the Fungal Clade Ustilaginomycotina.</title>
        <authorList>
            <person name="Kijpornyongpan T."/>
            <person name="Mondo S.J."/>
            <person name="Barry K."/>
            <person name="Sandor L."/>
            <person name="Lee J."/>
            <person name="Lipzen A."/>
            <person name="Pangilinan J."/>
            <person name="LaButti K."/>
            <person name="Hainaut M."/>
            <person name="Henrissat B."/>
            <person name="Grigoriev I.V."/>
            <person name="Spatafora J.W."/>
            <person name="Aime M.C."/>
        </authorList>
    </citation>
    <scope>NUCLEOTIDE SEQUENCE [LARGE SCALE GENOMIC DNA]</scope>
    <source>
        <strain evidence="2 3">MCA 4198</strain>
    </source>
</reference>
<gene>
    <name evidence="2" type="ORF">FA10DRAFT_284819</name>
</gene>
<dbReference type="InParanoid" id="A0A316YSA8"/>
<feature type="region of interest" description="Disordered" evidence="1">
    <location>
        <begin position="133"/>
        <end position="251"/>
    </location>
</feature>
<feature type="compositionally biased region" description="Basic and acidic residues" evidence="1">
    <location>
        <begin position="289"/>
        <end position="311"/>
    </location>
</feature>
<feature type="compositionally biased region" description="Polar residues" evidence="1">
    <location>
        <begin position="75"/>
        <end position="87"/>
    </location>
</feature>
<dbReference type="RefSeq" id="XP_025379104.1">
    <property type="nucleotide sequence ID" value="XM_025523950.1"/>
</dbReference>
<evidence type="ECO:0000313" key="3">
    <source>
        <dbReference type="Proteomes" id="UP000245768"/>
    </source>
</evidence>
<dbReference type="EMBL" id="KZ819635">
    <property type="protein sequence ID" value="PWN91906.1"/>
    <property type="molecule type" value="Genomic_DNA"/>
</dbReference>
<feature type="compositionally biased region" description="Low complexity" evidence="1">
    <location>
        <begin position="95"/>
        <end position="108"/>
    </location>
</feature>
<feature type="region of interest" description="Disordered" evidence="1">
    <location>
        <begin position="1"/>
        <end position="111"/>
    </location>
</feature>
<sequence length="906" mass="99877">MAANQHRAYDEQHRSGHRHVVPSLRSSQEAGERPPPFGDSYSTVTCDGETKAPASFSAGAPTRPLPSPQLFAHPYQTSSVNVSSPTIPSRGPPILQAASSSASLSQQSHNAFEPVFEEDEEGEEDSMLIIQPQRPSCERPSMSERHRPLHKAAFPGFERLEPHRYLSPPPPLSPLYSPQLPPYFEQPQTQRSRFSHSPDGRTSKKEGKKKQLPPIGDAEGASAGLGGGGSLFRRKRQSGGSASSSSTVQRYRVDWNEQELVAMMAGSRAPTPKCHSPTVAIRQMLGVGAREEDPSRHELPPHPSVQEEQRDVKRHTAMIRASWIEVDPRRQSKLDFPLQTARNGMPLFDEGEWESDEHGGVNDGCTKDRHGKGFFSSLKKTAWKLKPRKVKASMVQRSIPTPFPFEVAEYRAGGAFPPSPSQPLQQSTPPRRLRRASVDVYSPPPKSNAAHAAFEDSEEEATEENRNSSFSPLKRRNRSLDMLRAADSVEASSDIEEYKGPLRIVVEEPTPDCSANDLAVMSRHSRLARTRGRPQASLRMLEDWKQTMHEQQHAMSRQIEQRKIKGEEDDVVNGLRGLIVRDVQRGVVEVDVAARRLGLKPLQLPTKYRNEMKTFDDDKNSERACCYQEEKRSQHSPPHTPRCLSDEIKRTPVPSPSSGWQKKKANSLGTDPIAPLAPHQLNATLRTTTATRKKRRNLKDEGSDESSSMGDSSSSDSSSSRDTDKRRSAPSREMLELPGKDRVSGAAVSYKADMAGHTQTSVGTSILYADQALMGQYQPSDLAQSLTTLDVPGTSAPSQEAKAKGKKREASVRSSPSSPPSPSSSSTASIISYVSSDSMYSRTTNQDRLSRQDSQRQHQQQQQGGGVTALIQSYIHDISADESSATFNEARYAGPSTVADKVGWAK</sequence>
<feature type="compositionally biased region" description="Low complexity" evidence="1">
    <location>
        <begin position="823"/>
        <end position="847"/>
    </location>
</feature>
<evidence type="ECO:0000313" key="2">
    <source>
        <dbReference type="EMBL" id="PWN91906.1"/>
    </source>
</evidence>
<accession>A0A316YSA8</accession>
<feature type="compositionally biased region" description="Basic and acidic residues" evidence="1">
    <location>
        <begin position="356"/>
        <end position="368"/>
    </location>
</feature>
<feature type="compositionally biased region" description="Low complexity" evidence="1">
    <location>
        <begin position="705"/>
        <end position="718"/>
    </location>
</feature>
<feature type="compositionally biased region" description="Basic and acidic residues" evidence="1">
    <location>
        <begin position="733"/>
        <end position="743"/>
    </location>
</feature>